<organism evidence="2 3">
    <name type="scientific">Paracoccus albicereus</name>
    <dbReference type="NCBI Taxonomy" id="2922394"/>
    <lineage>
        <taxon>Bacteria</taxon>
        <taxon>Pseudomonadati</taxon>
        <taxon>Pseudomonadota</taxon>
        <taxon>Alphaproteobacteria</taxon>
        <taxon>Rhodobacterales</taxon>
        <taxon>Paracoccaceae</taxon>
        <taxon>Paracoccus</taxon>
    </lineage>
</organism>
<feature type="domain" description="SnoaL-like" evidence="1">
    <location>
        <begin position="13"/>
        <end position="92"/>
    </location>
</feature>
<dbReference type="Proteomes" id="UP001203945">
    <property type="component" value="Unassembled WGS sequence"/>
</dbReference>
<gene>
    <name evidence="2" type="ORF">MLD63_12755</name>
</gene>
<dbReference type="EMBL" id="JAKZEU010000004">
    <property type="protein sequence ID" value="MCQ0971293.1"/>
    <property type="molecule type" value="Genomic_DNA"/>
</dbReference>
<name>A0ABT1MSL2_9RHOB</name>
<comment type="caution">
    <text evidence="2">The sequence shown here is derived from an EMBL/GenBank/DDBJ whole genome shotgun (WGS) entry which is preliminary data.</text>
</comment>
<dbReference type="RefSeq" id="WP_255330295.1">
    <property type="nucleotide sequence ID" value="NZ_JAKZEU010000004.1"/>
</dbReference>
<proteinExistence type="predicted"/>
<sequence>MTDTVPLPVARYLAAKTPEEIADCFAEDGVAMDERQTHKGREAILEWRRQVASVPYRQEILSAQHEDDRATVTCRISGSFPGSPVALDYTFELKGDLIARLEIR</sequence>
<evidence type="ECO:0000313" key="2">
    <source>
        <dbReference type="EMBL" id="MCQ0971293.1"/>
    </source>
</evidence>
<dbReference type="SUPFAM" id="SSF54427">
    <property type="entry name" value="NTF2-like"/>
    <property type="match status" value="1"/>
</dbReference>
<evidence type="ECO:0000313" key="3">
    <source>
        <dbReference type="Proteomes" id="UP001203945"/>
    </source>
</evidence>
<reference evidence="2 3" key="1">
    <citation type="submission" date="2022-03" db="EMBL/GenBank/DDBJ databases">
        <authorList>
            <person name="He Y."/>
        </authorList>
    </citation>
    <scope>NUCLEOTIDE SEQUENCE [LARGE SCALE GENOMIC DNA]</scope>
    <source>
        <strain evidence="2 3">TK19116</strain>
    </source>
</reference>
<dbReference type="Gene3D" id="3.10.450.50">
    <property type="match status" value="1"/>
</dbReference>
<dbReference type="Pfam" id="PF12680">
    <property type="entry name" value="SnoaL_2"/>
    <property type="match status" value="1"/>
</dbReference>
<accession>A0ABT1MSL2</accession>
<keyword evidence="3" id="KW-1185">Reference proteome</keyword>
<evidence type="ECO:0000259" key="1">
    <source>
        <dbReference type="Pfam" id="PF12680"/>
    </source>
</evidence>
<dbReference type="InterPro" id="IPR032710">
    <property type="entry name" value="NTF2-like_dom_sf"/>
</dbReference>
<protein>
    <submittedName>
        <fullName evidence="2">Nuclear transport factor 2 family protein</fullName>
    </submittedName>
</protein>
<dbReference type="InterPro" id="IPR037401">
    <property type="entry name" value="SnoaL-like"/>
</dbReference>